<feature type="domain" description="Thiamine pyrophosphate enzyme TPP-binding" evidence="1">
    <location>
        <begin position="17"/>
        <end position="103"/>
    </location>
</feature>
<protein>
    <recommendedName>
        <fullName evidence="1">Thiamine pyrophosphate enzyme TPP-binding domain-containing protein</fullName>
    </recommendedName>
</protein>
<proteinExistence type="predicted"/>
<dbReference type="AlphaFoldDB" id="X1U9Z8"/>
<evidence type="ECO:0000259" key="1">
    <source>
        <dbReference type="Pfam" id="PF02775"/>
    </source>
</evidence>
<dbReference type="EMBL" id="BARW01020187">
    <property type="protein sequence ID" value="GAI89154.1"/>
    <property type="molecule type" value="Genomic_DNA"/>
</dbReference>
<dbReference type="PANTHER" id="PTHR32154">
    <property type="entry name" value="PYRUVATE-FLAVODOXIN OXIDOREDUCTASE-RELATED"/>
    <property type="match status" value="1"/>
</dbReference>
<sequence length="109" mass="11643">DKVEAKDLLSLIDVLAKKSVWILGGDGWAYDIGYGGLDHVIAQRRNVNILVLDSETYSNTGGQMSKATPLGAIAKFAAGGKRTFKKDLAMMAISYGDVYVARVAGKLPP</sequence>
<dbReference type="Pfam" id="PF02775">
    <property type="entry name" value="TPP_enzyme_C"/>
    <property type="match status" value="1"/>
</dbReference>
<dbReference type="GO" id="GO:0006979">
    <property type="term" value="P:response to oxidative stress"/>
    <property type="evidence" value="ECO:0007669"/>
    <property type="project" value="TreeGrafter"/>
</dbReference>
<gene>
    <name evidence="2" type="ORF">S12H4_34156</name>
</gene>
<reference evidence="2" key="1">
    <citation type="journal article" date="2014" name="Front. Microbiol.">
        <title>High frequency of phylogenetically diverse reductive dehalogenase-homologous genes in deep subseafloor sedimentary metagenomes.</title>
        <authorList>
            <person name="Kawai M."/>
            <person name="Futagami T."/>
            <person name="Toyoda A."/>
            <person name="Takaki Y."/>
            <person name="Nishi S."/>
            <person name="Hori S."/>
            <person name="Arai W."/>
            <person name="Tsubouchi T."/>
            <person name="Morono Y."/>
            <person name="Uchiyama I."/>
            <person name="Ito T."/>
            <person name="Fujiyama A."/>
            <person name="Inagaki F."/>
            <person name="Takami H."/>
        </authorList>
    </citation>
    <scope>NUCLEOTIDE SEQUENCE</scope>
    <source>
        <strain evidence="2">Expedition CK06-06</strain>
    </source>
</reference>
<comment type="caution">
    <text evidence="2">The sequence shown here is derived from an EMBL/GenBank/DDBJ whole genome shotgun (WGS) entry which is preliminary data.</text>
</comment>
<name>X1U9Z8_9ZZZZ</name>
<evidence type="ECO:0000313" key="2">
    <source>
        <dbReference type="EMBL" id="GAI89154.1"/>
    </source>
</evidence>
<feature type="non-terminal residue" evidence="2">
    <location>
        <position position="1"/>
    </location>
</feature>
<dbReference type="PANTHER" id="PTHR32154:SF0">
    <property type="entry name" value="PYRUVATE-FLAVODOXIN OXIDOREDUCTASE-RELATED"/>
    <property type="match status" value="1"/>
</dbReference>
<dbReference type="GO" id="GO:0003824">
    <property type="term" value="F:catalytic activity"/>
    <property type="evidence" value="ECO:0007669"/>
    <property type="project" value="InterPro"/>
</dbReference>
<dbReference type="GO" id="GO:0030976">
    <property type="term" value="F:thiamine pyrophosphate binding"/>
    <property type="evidence" value="ECO:0007669"/>
    <property type="project" value="InterPro"/>
</dbReference>
<accession>X1U9Z8</accession>
<dbReference type="Gene3D" id="3.40.50.970">
    <property type="match status" value="1"/>
</dbReference>
<organism evidence="2">
    <name type="scientific">marine sediment metagenome</name>
    <dbReference type="NCBI Taxonomy" id="412755"/>
    <lineage>
        <taxon>unclassified sequences</taxon>
        <taxon>metagenomes</taxon>
        <taxon>ecological metagenomes</taxon>
    </lineage>
</organism>
<dbReference type="SUPFAM" id="SSF52518">
    <property type="entry name" value="Thiamin diphosphate-binding fold (THDP-binding)"/>
    <property type="match status" value="1"/>
</dbReference>
<dbReference type="InterPro" id="IPR029061">
    <property type="entry name" value="THDP-binding"/>
</dbReference>
<dbReference type="InterPro" id="IPR011766">
    <property type="entry name" value="TPP_enzyme_TPP-bd"/>
</dbReference>
<dbReference type="InterPro" id="IPR050722">
    <property type="entry name" value="Pyruvate:ferred/Flavod_OxRd"/>
</dbReference>